<name>A0A1M5KE85_9BACT</name>
<dbReference type="RefSeq" id="WP_073130912.1">
    <property type="nucleotide sequence ID" value="NZ_FQWQ01000001.1"/>
</dbReference>
<protein>
    <submittedName>
        <fullName evidence="2">Putative zincin peptidase</fullName>
    </submittedName>
</protein>
<feature type="transmembrane region" description="Helical" evidence="1">
    <location>
        <begin position="132"/>
        <end position="149"/>
    </location>
</feature>
<dbReference type="AlphaFoldDB" id="A0A1M5KE85"/>
<reference evidence="2 3" key="1">
    <citation type="submission" date="2016-11" db="EMBL/GenBank/DDBJ databases">
        <authorList>
            <person name="Jaros S."/>
            <person name="Januszkiewicz K."/>
            <person name="Wedrychowicz H."/>
        </authorList>
    </citation>
    <scope>NUCLEOTIDE SEQUENCE [LARGE SCALE GENOMIC DNA]</scope>
    <source>
        <strain evidence="2 3">DSM 24574</strain>
    </source>
</reference>
<sequence>MFFIPGQLISLATFPGVIVHEFAHMFFCRLRKVAVLDVCYFRVGNPAGYVIHEKTSDFLTTFLVSMGPFFVNTVLCLLICLPAYLPIKYFNIDHPLSFALMWLGVSIGMNAIPSNQDAQNVWEEAKVHAKSGNVLAILSFPIVVVIYIFNALRVVWADLFYGIAIGVGIPSLILG</sequence>
<keyword evidence="1" id="KW-0472">Membrane</keyword>
<keyword evidence="1" id="KW-0812">Transmembrane</keyword>
<evidence type="ECO:0000313" key="3">
    <source>
        <dbReference type="Proteomes" id="UP000184212"/>
    </source>
</evidence>
<dbReference type="EMBL" id="FQWQ01000001">
    <property type="protein sequence ID" value="SHG50789.1"/>
    <property type="molecule type" value="Genomic_DNA"/>
</dbReference>
<feature type="transmembrane region" description="Helical" evidence="1">
    <location>
        <begin position="62"/>
        <end position="84"/>
    </location>
</feature>
<accession>A0A1M5KE85</accession>
<dbReference type="Proteomes" id="UP000184212">
    <property type="component" value="Unassembled WGS sequence"/>
</dbReference>
<organism evidence="2 3">
    <name type="scientific">Chryseolinea serpens</name>
    <dbReference type="NCBI Taxonomy" id="947013"/>
    <lineage>
        <taxon>Bacteria</taxon>
        <taxon>Pseudomonadati</taxon>
        <taxon>Bacteroidota</taxon>
        <taxon>Cytophagia</taxon>
        <taxon>Cytophagales</taxon>
        <taxon>Fulvivirgaceae</taxon>
        <taxon>Chryseolinea</taxon>
    </lineage>
</organism>
<keyword evidence="1" id="KW-1133">Transmembrane helix</keyword>
<evidence type="ECO:0000256" key="1">
    <source>
        <dbReference type="SAM" id="Phobius"/>
    </source>
</evidence>
<keyword evidence="3" id="KW-1185">Reference proteome</keyword>
<proteinExistence type="predicted"/>
<feature type="transmembrane region" description="Helical" evidence="1">
    <location>
        <begin position="96"/>
        <end position="112"/>
    </location>
</feature>
<dbReference type="STRING" id="947013.SAMN04488109_0578"/>
<dbReference type="OrthoDB" id="258743at2"/>
<gene>
    <name evidence="2" type="ORF">SAMN04488109_0578</name>
</gene>
<evidence type="ECO:0000313" key="2">
    <source>
        <dbReference type="EMBL" id="SHG50789.1"/>
    </source>
</evidence>